<dbReference type="EMBL" id="BDDD01002177">
    <property type="protein sequence ID" value="GAV80436.1"/>
    <property type="molecule type" value="Genomic_DNA"/>
</dbReference>
<protein>
    <recommendedName>
        <fullName evidence="2">adenylate kinase</fullName>
        <ecNumber evidence="2">2.7.4.3</ecNumber>
    </recommendedName>
    <alternativeName>
        <fullName evidence="6">ATP:AMP phosphotransferase</fullName>
    </alternativeName>
</protein>
<evidence type="ECO:0000313" key="9">
    <source>
        <dbReference type="Proteomes" id="UP000187406"/>
    </source>
</evidence>
<dbReference type="InterPro" id="IPR000850">
    <property type="entry name" value="Adenylat/UMP-CMP_kin"/>
</dbReference>
<dbReference type="Gene3D" id="3.40.50.300">
    <property type="entry name" value="P-loop containing nucleotide triphosphate hydrolases"/>
    <property type="match status" value="1"/>
</dbReference>
<comment type="caution">
    <text evidence="8">The sequence shown here is derived from an EMBL/GenBank/DDBJ whole genome shotgun (WGS) entry which is preliminary data.</text>
</comment>
<dbReference type="GO" id="GO:0004017">
    <property type="term" value="F:AMP kinase activity"/>
    <property type="evidence" value="ECO:0007669"/>
    <property type="project" value="UniProtKB-EC"/>
</dbReference>
<evidence type="ECO:0000256" key="5">
    <source>
        <dbReference type="ARBA" id="ARBA00022777"/>
    </source>
</evidence>
<dbReference type="STRING" id="3775.A0A1Q3CJJ9"/>
<evidence type="ECO:0000256" key="6">
    <source>
        <dbReference type="ARBA" id="ARBA00031517"/>
    </source>
</evidence>
<evidence type="ECO:0000256" key="3">
    <source>
        <dbReference type="ARBA" id="ARBA00022679"/>
    </source>
</evidence>
<keyword evidence="3 7" id="KW-0808">Transferase</keyword>
<proteinExistence type="inferred from homology"/>
<feature type="non-terminal residue" evidence="8">
    <location>
        <position position="1"/>
    </location>
</feature>
<dbReference type="Proteomes" id="UP000187406">
    <property type="component" value="Unassembled WGS sequence"/>
</dbReference>
<accession>A0A1Q3CJJ9</accession>
<dbReference type="AlphaFoldDB" id="A0A1Q3CJJ9"/>
<dbReference type="PANTHER" id="PTHR23359">
    <property type="entry name" value="NUCLEOTIDE KINASE"/>
    <property type="match status" value="1"/>
</dbReference>
<evidence type="ECO:0000256" key="4">
    <source>
        <dbReference type="ARBA" id="ARBA00022741"/>
    </source>
</evidence>
<dbReference type="GO" id="GO:0005524">
    <property type="term" value="F:ATP binding"/>
    <property type="evidence" value="ECO:0007669"/>
    <property type="project" value="InterPro"/>
</dbReference>
<reference evidence="9" key="1">
    <citation type="submission" date="2016-04" db="EMBL/GenBank/DDBJ databases">
        <title>Cephalotus genome sequencing.</title>
        <authorList>
            <person name="Fukushima K."/>
            <person name="Hasebe M."/>
            <person name="Fang X."/>
        </authorList>
    </citation>
    <scope>NUCLEOTIDE SEQUENCE [LARGE SCALE GENOMIC DNA]</scope>
    <source>
        <strain evidence="9">cv. St1</strain>
    </source>
</reference>
<sequence>ETGFILDGVPRTRLQAEILGHVADIDLVVNFKCTGGYLVKKKLRNESFAPPGEFCSMAKSGSTSDRGSVWKEKSHVFAEQIKPLEDYYRKQKKLLDFQVAGALGETWQGLLAALHLQHMNAVNSSQKLTA</sequence>
<organism evidence="8 9">
    <name type="scientific">Cephalotus follicularis</name>
    <name type="common">Albany pitcher plant</name>
    <dbReference type="NCBI Taxonomy" id="3775"/>
    <lineage>
        <taxon>Eukaryota</taxon>
        <taxon>Viridiplantae</taxon>
        <taxon>Streptophyta</taxon>
        <taxon>Embryophyta</taxon>
        <taxon>Tracheophyta</taxon>
        <taxon>Spermatophyta</taxon>
        <taxon>Magnoliopsida</taxon>
        <taxon>eudicotyledons</taxon>
        <taxon>Gunneridae</taxon>
        <taxon>Pentapetalae</taxon>
        <taxon>rosids</taxon>
        <taxon>fabids</taxon>
        <taxon>Oxalidales</taxon>
        <taxon>Cephalotaceae</taxon>
        <taxon>Cephalotus</taxon>
    </lineage>
</organism>
<dbReference type="EC" id="2.7.4.3" evidence="2"/>
<dbReference type="Pfam" id="PF00406">
    <property type="entry name" value="ADK"/>
    <property type="match status" value="1"/>
</dbReference>
<dbReference type="InterPro" id="IPR027417">
    <property type="entry name" value="P-loop_NTPase"/>
</dbReference>
<comment type="similarity">
    <text evidence="1 7">Belongs to the adenylate kinase family.</text>
</comment>
<keyword evidence="9" id="KW-1185">Reference proteome</keyword>
<evidence type="ECO:0000256" key="2">
    <source>
        <dbReference type="ARBA" id="ARBA00012955"/>
    </source>
</evidence>
<dbReference type="OrthoDB" id="1737175at2759"/>
<keyword evidence="4" id="KW-0547">Nucleotide-binding</keyword>
<keyword evidence="5 7" id="KW-0418">Kinase</keyword>
<evidence type="ECO:0000256" key="7">
    <source>
        <dbReference type="RuleBase" id="RU003330"/>
    </source>
</evidence>
<evidence type="ECO:0000313" key="8">
    <source>
        <dbReference type="EMBL" id="GAV80436.1"/>
    </source>
</evidence>
<evidence type="ECO:0000256" key="1">
    <source>
        <dbReference type="ARBA" id="ARBA00007220"/>
    </source>
</evidence>
<gene>
    <name evidence="8" type="ORF">CFOL_v3_23897</name>
</gene>
<dbReference type="InParanoid" id="A0A1Q3CJJ9"/>
<name>A0A1Q3CJJ9_CEPFO</name>
<dbReference type="PRINTS" id="PR00094">
    <property type="entry name" value="ADENYLTKNASE"/>
</dbReference>